<dbReference type="NCBIfam" id="TIGR02937">
    <property type="entry name" value="sigma70-ECF"/>
    <property type="match status" value="1"/>
</dbReference>
<evidence type="ECO:0000256" key="2">
    <source>
        <dbReference type="ARBA" id="ARBA00023015"/>
    </source>
</evidence>
<protein>
    <submittedName>
        <fullName evidence="7">Sigma-70 family RNA polymerase sigma factor</fullName>
    </submittedName>
</protein>
<dbReference type="GO" id="GO:0016987">
    <property type="term" value="F:sigma factor activity"/>
    <property type="evidence" value="ECO:0007669"/>
    <property type="project" value="UniProtKB-KW"/>
</dbReference>
<dbReference type="InterPro" id="IPR013324">
    <property type="entry name" value="RNA_pol_sigma_r3/r4-like"/>
</dbReference>
<dbReference type="PANTHER" id="PTHR43133">
    <property type="entry name" value="RNA POLYMERASE ECF-TYPE SIGMA FACTO"/>
    <property type="match status" value="1"/>
</dbReference>
<dbReference type="InterPro" id="IPR036388">
    <property type="entry name" value="WH-like_DNA-bd_sf"/>
</dbReference>
<keyword evidence="3" id="KW-0731">Sigma factor</keyword>
<keyword evidence="5" id="KW-0804">Transcription</keyword>
<dbReference type="Gene3D" id="1.10.10.10">
    <property type="entry name" value="Winged helix-like DNA-binding domain superfamily/Winged helix DNA-binding domain"/>
    <property type="match status" value="1"/>
</dbReference>
<dbReference type="AlphaFoldDB" id="A0A923KXC9"/>
<organism evidence="7 8">
    <name type="scientific">Anaerofilum hominis</name>
    <dbReference type="NCBI Taxonomy" id="2763016"/>
    <lineage>
        <taxon>Bacteria</taxon>
        <taxon>Bacillati</taxon>
        <taxon>Bacillota</taxon>
        <taxon>Clostridia</taxon>
        <taxon>Eubacteriales</taxon>
        <taxon>Oscillospiraceae</taxon>
        <taxon>Anaerofilum</taxon>
    </lineage>
</organism>
<dbReference type="InterPro" id="IPR039425">
    <property type="entry name" value="RNA_pol_sigma-70-like"/>
</dbReference>
<dbReference type="SUPFAM" id="SSF88946">
    <property type="entry name" value="Sigma2 domain of RNA polymerase sigma factors"/>
    <property type="match status" value="1"/>
</dbReference>
<dbReference type="GO" id="GO:0003677">
    <property type="term" value="F:DNA binding"/>
    <property type="evidence" value="ECO:0007669"/>
    <property type="project" value="UniProtKB-KW"/>
</dbReference>
<feature type="domain" description="RNA polymerase sigma-70 region 2" evidence="6">
    <location>
        <begin position="24"/>
        <end position="82"/>
    </location>
</feature>
<gene>
    <name evidence="7" type="ORF">H8S23_02685</name>
</gene>
<sequence>MEDCAIVELYWQRSEEAIRETARKYGAYCRTIIRNILGSHEDTEECENDTWLSAWNAMPTKRPDRLAPFLGRIARNHALDRYDYNTAKKRAAPAALLIDELAGCLPGGQEVEEALDERELAALITAFLRTQNRTARGVFLRRYWYADPIESIAARYGLTEVNTRTLLSRTRARLRTYLEREGVRL</sequence>
<evidence type="ECO:0000259" key="6">
    <source>
        <dbReference type="Pfam" id="PF04542"/>
    </source>
</evidence>
<evidence type="ECO:0000256" key="3">
    <source>
        <dbReference type="ARBA" id="ARBA00023082"/>
    </source>
</evidence>
<dbReference type="GO" id="GO:0006352">
    <property type="term" value="P:DNA-templated transcription initiation"/>
    <property type="evidence" value="ECO:0007669"/>
    <property type="project" value="InterPro"/>
</dbReference>
<dbReference type="InterPro" id="IPR007627">
    <property type="entry name" value="RNA_pol_sigma70_r2"/>
</dbReference>
<evidence type="ECO:0000256" key="1">
    <source>
        <dbReference type="ARBA" id="ARBA00010641"/>
    </source>
</evidence>
<evidence type="ECO:0000256" key="4">
    <source>
        <dbReference type="ARBA" id="ARBA00023125"/>
    </source>
</evidence>
<reference evidence="7" key="1">
    <citation type="submission" date="2020-08" db="EMBL/GenBank/DDBJ databases">
        <title>Genome public.</title>
        <authorList>
            <person name="Liu C."/>
            <person name="Sun Q."/>
        </authorList>
    </citation>
    <scope>NUCLEOTIDE SEQUENCE</scope>
    <source>
        <strain evidence="7">BX8</strain>
    </source>
</reference>
<keyword evidence="4" id="KW-0238">DNA-binding</keyword>
<comment type="similarity">
    <text evidence="1">Belongs to the sigma-70 factor family. ECF subfamily.</text>
</comment>
<name>A0A923KXC9_9FIRM</name>
<dbReference type="Pfam" id="PF04542">
    <property type="entry name" value="Sigma70_r2"/>
    <property type="match status" value="1"/>
</dbReference>
<dbReference type="Gene3D" id="1.10.1740.10">
    <property type="match status" value="1"/>
</dbReference>
<evidence type="ECO:0000313" key="7">
    <source>
        <dbReference type="EMBL" id="MBC5580404.1"/>
    </source>
</evidence>
<dbReference type="Proteomes" id="UP000659630">
    <property type="component" value="Unassembled WGS sequence"/>
</dbReference>
<keyword evidence="8" id="KW-1185">Reference proteome</keyword>
<proteinExistence type="inferred from homology"/>
<evidence type="ECO:0000313" key="8">
    <source>
        <dbReference type="Proteomes" id="UP000659630"/>
    </source>
</evidence>
<keyword evidence="2" id="KW-0805">Transcription regulation</keyword>
<evidence type="ECO:0000256" key="5">
    <source>
        <dbReference type="ARBA" id="ARBA00023163"/>
    </source>
</evidence>
<dbReference type="InterPro" id="IPR014284">
    <property type="entry name" value="RNA_pol_sigma-70_dom"/>
</dbReference>
<dbReference type="SUPFAM" id="SSF88659">
    <property type="entry name" value="Sigma3 and sigma4 domains of RNA polymerase sigma factors"/>
    <property type="match status" value="1"/>
</dbReference>
<comment type="caution">
    <text evidence="7">The sequence shown here is derived from an EMBL/GenBank/DDBJ whole genome shotgun (WGS) entry which is preliminary data.</text>
</comment>
<dbReference type="InterPro" id="IPR013325">
    <property type="entry name" value="RNA_pol_sigma_r2"/>
</dbReference>
<accession>A0A923KXC9</accession>
<dbReference type="EMBL" id="JACONZ010000001">
    <property type="protein sequence ID" value="MBC5580404.1"/>
    <property type="molecule type" value="Genomic_DNA"/>
</dbReference>
<dbReference type="PANTHER" id="PTHR43133:SF8">
    <property type="entry name" value="RNA POLYMERASE SIGMA FACTOR HI_1459-RELATED"/>
    <property type="match status" value="1"/>
</dbReference>